<evidence type="ECO:0000256" key="1">
    <source>
        <dbReference type="ARBA" id="ARBA00023002"/>
    </source>
</evidence>
<dbReference type="RefSeq" id="XP_040880596.1">
    <property type="nucleotide sequence ID" value="XM_041021435.1"/>
</dbReference>
<organism evidence="2 3">
    <name type="scientific">Aureobasidium melanogenum (strain CBS 110374)</name>
    <name type="common">Aureobasidium pullulans var. melanogenum</name>
    <dbReference type="NCBI Taxonomy" id="1043003"/>
    <lineage>
        <taxon>Eukaryota</taxon>
        <taxon>Fungi</taxon>
        <taxon>Dikarya</taxon>
        <taxon>Ascomycota</taxon>
        <taxon>Pezizomycotina</taxon>
        <taxon>Dothideomycetes</taxon>
        <taxon>Dothideomycetidae</taxon>
        <taxon>Dothideales</taxon>
        <taxon>Saccotheciaceae</taxon>
        <taxon>Aureobasidium</taxon>
    </lineage>
</organism>
<dbReference type="EMBL" id="KL584831">
    <property type="protein sequence ID" value="KEQ63573.1"/>
    <property type="molecule type" value="Genomic_DNA"/>
</dbReference>
<keyword evidence="3" id="KW-1185">Reference proteome</keyword>
<dbReference type="GO" id="GO:0016491">
    <property type="term" value="F:oxidoreductase activity"/>
    <property type="evidence" value="ECO:0007669"/>
    <property type="project" value="UniProtKB-KW"/>
</dbReference>
<dbReference type="InterPro" id="IPR025337">
    <property type="entry name" value="Questin_oxidase-like"/>
</dbReference>
<dbReference type="HOGENOM" id="CLU_019145_2_1_1"/>
<keyword evidence="1" id="KW-0560">Oxidoreductase</keyword>
<name>A0A074VT17_AURM1</name>
<accession>A0A074VT17</accession>
<dbReference type="AlphaFoldDB" id="A0A074VT17"/>
<protein>
    <recommendedName>
        <fullName evidence="4">HypA-like protein</fullName>
    </recommendedName>
</protein>
<dbReference type="GeneID" id="63914808"/>
<dbReference type="PANTHER" id="PTHR35870">
    <property type="entry name" value="PROTEIN, PUTATIVE (AFU_ORTHOLOGUE AFUA_5G03330)-RELATED"/>
    <property type="match status" value="1"/>
</dbReference>
<dbReference type="STRING" id="1043003.A0A074VT17"/>
<evidence type="ECO:0000313" key="2">
    <source>
        <dbReference type="EMBL" id="KEQ63573.1"/>
    </source>
</evidence>
<evidence type="ECO:0000313" key="3">
    <source>
        <dbReference type="Proteomes" id="UP000030672"/>
    </source>
</evidence>
<dbReference type="Proteomes" id="UP000030672">
    <property type="component" value="Unassembled WGS sequence"/>
</dbReference>
<evidence type="ECO:0008006" key="4">
    <source>
        <dbReference type="Google" id="ProtNLM"/>
    </source>
</evidence>
<proteinExistence type="predicted"/>
<reference evidence="2 3" key="1">
    <citation type="journal article" date="2014" name="BMC Genomics">
        <title>Genome sequencing of four Aureobasidium pullulans varieties: biotechnological potential, stress tolerance, and description of new species.</title>
        <authorList>
            <person name="Gostin Ar C."/>
            <person name="Ohm R.A."/>
            <person name="Kogej T."/>
            <person name="Sonjak S."/>
            <person name="Turk M."/>
            <person name="Zajc J."/>
            <person name="Zalar P."/>
            <person name="Grube M."/>
            <person name="Sun H."/>
            <person name="Han J."/>
            <person name="Sharma A."/>
            <person name="Chiniquy J."/>
            <person name="Ngan C.Y."/>
            <person name="Lipzen A."/>
            <person name="Barry K."/>
            <person name="Grigoriev I.V."/>
            <person name="Gunde-Cimerman N."/>
        </authorList>
    </citation>
    <scope>NUCLEOTIDE SEQUENCE [LARGE SCALE GENOMIC DNA]</scope>
    <source>
        <strain evidence="2 3">CBS 110374</strain>
    </source>
</reference>
<sequence>MATASKVQLSLGEWPEFYINDIKQESATKASNLLQENHENHHIFFNQSGFHNHIAHHLLTIYSLAATPSQIQKHYDDNAGYQRPPQPIEPTVIKGMEDPSQFMKYLGKERYYNDYLRFFQSEMDKKDWQQVLNEYLFAKDERADDFLTRLFAGFLHPIIHLGFGIEFHQPAIIAEALAQAAVHDCWMKPLFLGAEKAAQSHSGPSKSVVELLDQTHAEKRLAKAADVDGNRIRDGILKTEAQTIVDIVAQYHISSPEELEERTAEMTNAAAYFSGAAQRRDKAVKFDFFYMHCINCSIFFSAFLKQDWLSDANKVRLLEWKVRNDIALYASRGCPDLLLDEIANYKPNKPTSTASDPWHEIIERVKNFEDDGHGSKLVRALAHGQQICRPYENKENFRIKGDMWLQLGHMAIDSVEGSEPTWVRSAGFDSAWQKVPDRSRAQL</sequence>
<gene>
    <name evidence="2" type="ORF">M437DRAFT_47314</name>
</gene>
<dbReference type="PANTHER" id="PTHR35870:SF1">
    <property type="entry name" value="PROTEIN, PUTATIVE (AFU_ORTHOLOGUE AFUA_5G03330)-RELATED"/>
    <property type="match status" value="1"/>
</dbReference>
<dbReference type="Pfam" id="PF14027">
    <property type="entry name" value="Questin_oxidase"/>
    <property type="match status" value="1"/>
</dbReference>